<dbReference type="InterPro" id="IPR029071">
    <property type="entry name" value="Ubiquitin-like_domsf"/>
</dbReference>
<keyword evidence="9" id="KW-1185">Reference proteome</keyword>
<keyword evidence="4" id="KW-0009">Actin-binding</keyword>
<proteinExistence type="predicted"/>
<evidence type="ECO:0000256" key="4">
    <source>
        <dbReference type="ARBA" id="ARBA00023203"/>
    </source>
</evidence>
<feature type="compositionally biased region" description="Basic and acidic residues" evidence="6">
    <location>
        <begin position="555"/>
        <end position="567"/>
    </location>
</feature>
<dbReference type="PRINTS" id="PR00661">
    <property type="entry name" value="ERMFAMILY"/>
</dbReference>
<protein>
    <submittedName>
        <fullName evidence="8">Band 4.1-like protein 1</fullName>
    </submittedName>
</protein>
<dbReference type="InterPro" id="IPR000299">
    <property type="entry name" value="FERM_domain"/>
</dbReference>
<dbReference type="Pfam" id="PF00373">
    <property type="entry name" value="FERM_M"/>
    <property type="match status" value="1"/>
</dbReference>
<reference evidence="8" key="2">
    <citation type="submission" date="2025-09" db="UniProtKB">
        <authorList>
            <consortium name="Ensembl"/>
        </authorList>
    </citation>
    <scope>IDENTIFICATION</scope>
</reference>
<dbReference type="AlphaFoldDB" id="A0A8C7C9V2"/>
<dbReference type="PANTHER" id="PTHR23280:SF24">
    <property type="entry name" value="BAND 4.1-LIKE PROTEIN 1"/>
    <property type="match status" value="1"/>
</dbReference>
<feature type="compositionally biased region" description="Basic and acidic residues" evidence="6">
    <location>
        <begin position="529"/>
        <end position="546"/>
    </location>
</feature>
<dbReference type="PROSITE" id="PS00660">
    <property type="entry name" value="FERM_1"/>
    <property type="match status" value="1"/>
</dbReference>
<keyword evidence="2" id="KW-0963">Cytoplasm</keyword>
<dbReference type="Gene3D" id="2.30.29.30">
    <property type="entry name" value="Pleckstrin-homology domain (PH domain)/Phosphotyrosine-binding domain (PTB)"/>
    <property type="match status" value="1"/>
</dbReference>
<dbReference type="SMART" id="SM01196">
    <property type="entry name" value="FERM_C"/>
    <property type="match status" value="1"/>
</dbReference>
<dbReference type="Ensembl" id="ENSOKIT00005003696.1">
    <property type="protein sequence ID" value="ENSOKIP00005003523.1"/>
    <property type="gene ID" value="ENSOKIG00005001615.1"/>
</dbReference>
<feature type="region of interest" description="Disordered" evidence="6">
    <location>
        <begin position="604"/>
        <end position="653"/>
    </location>
</feature>
<evidence type="ECO:0000256" key="2">
    <source>
        <dbReference type="ARBA" id="ARBA00022490"/>
    </source>
</evidence>
<dbReference type="InterPro" id="IPR008379">
    <property type="entry name" value="Band_4.1_C"/>
</dbReference>
<dbReference type="InterPro" id="IPR000798">
    <property type="entry name" value="Ez/rad/moesin-like"/>
</dbReference>
<dbReference type="SUPFAM" id="SSF47031">
    <property type="entry name" value="Second domain of FERM"/>
    <property type="match status" value="1"/>
</dbReference>
<feature type="region of interest" description="Disordered" evidence="6">
    <location>
        <begin position="427"/>
        <end position="505"/>
    </location>
</feature>
<dbReference type="Pfam" id="PF09380">
    <property type="entry name" value="FERM_C"/>
    <property type="match status" value="1"/>
</dbReference>
<comment type="subcellular location">
    <subcellularLocation>
        <location evidence="1">Cytoplasm</location>
        <location evidence="1">Cytoskeleton</location>
    </subcellularLocation>
</comment>
<dbReference type="GO" id="GO:0005198">
    <property type="term" value="F:structural molecule activity"/>
    <property type="evidence" value="ECO:0007669"/>
    <property type="project" value="InterPro"/>
</dbReference>
<dbReference type="InterPro" id="IPR014847">
    <property type="entry name" value="FA"/>
</dbReference>
<organism evidence="8 9">
    <name type="scientific">Oncorhynchus kisutch</name>
    <name type="common">Coho salmon</name>
    <name type="synonym">Salmo kisutch</name>
    <dbReference type="NCBI Taxonomy" id="8019"/>
    <lineage>
        <taxon>Eukaryota</taxon>
        <taxon>Metazoa</taxon>
        <taxon>Chordata</taxon>
        <taxon>Craniata</taxon>
        <taxon>Vertebrata</taxon>
        <taxon>Euteleostomi</taxon>
        <taxon>Actinopterygii</taxon>
        <taxon>Neopterygii</taxon>
        <taxon>Teleostei</taxon>
        <taxon>Protacanthopterygii</taxon>
        <taxon>Salmoniformes</taxon>
        <taxon>Salmonidae</taxon>
        <taxon>Salmoninae</taxon>
        <taxon>Oncorhynchus</taxon>
    </lineage>
</organism>
<dbReference type="Pfam" id="PF04382">
    <property type="entry name" value="SAB"/>
    <property type="match status" value="1"/>
</dbReference>
<keyword evidence="5" id="KW-0206">Cytoskeleton</keyword>
<dbReference type="InterPro" id="IPR019748">
    <property type="entry name" value="FERM_central"/>
</dbReference>
<name>A0A8C7C9V2_ONCKI</name>
<dbReference type="InterPro" id="IPR019749">
    <property type="entry name" value="Band_41_domain"/>
</dbReference>
<evidence type="ECO:0000259" key="7">
    <source>
        <dbReference type="PROSITE" id="PS50057"/>
    </source>
</evidence>
<feature type="compositionally biased region" description="Basic and acidic residues" evidence="6">
    <location>
        <begin position="38"/>
        <end position="58"/>
    </location>
</feature>
<feature type="domain" description="FERM" evidence="7">
    <location>
        <begin position="79"/>
        <end position="360"/>
    </location>
</feature>
<evidence type="ECO:0000256" key="1">
    <source>
        <dbReference type="ARBA" id="ARBA00004245"/>
    </source>
</evidence>
<dbReference type="FunFam" id="3.10.20.90:FF:000002">
    <property type="entry name" value="Erythrocyte protein band 4.1-like 3"/>
    <property type="match status" value="1"/>
</dbReference>
<evidence type="ECO:0000313" key="9">
    <source>
        <dbReference type="Proteomes" id="UP000694557"/>
    </source>
</evidence>
<dbReference type="SUPFAM" id="SSF54236">
    <property type="entry name" value="Ubiquitin-like"/>
    <property type="match status" value="1"/>
</dbReference>
<feature type="compositionally biased region" description="Polar residues" evidence="6">
    <location>
        <begin position="604"/>
        <end position="622"/>
    </location>
</feature>
<feature type="region of interest" description="Disordered" evidence="6">
    <location>
        <begin position="1"/>
        <end position="79"/>
    </location>
</feature>
<dbReference type="InterPro" id="IPR035963">
    <property type="entry name" value="FERM_2"/>
</dbReference>
<evidence type="ECO:0000256" key="5">
    <source>
        <dbReference type="ARBA" id="ARBA00023212"/>
    </source>
</evidence>
<dbReference type="Gene3D" id="1.20.80.10">
    <property type="match status" value="1"/>
</dbReference>
<dbReference type="CDD" id="cd14473">
    <property type="entry name" value="FERM_B-lobe"/>
    <property type="match status" value="1"/>
</dbReference>
<dbReference type="GO" id="GO:0030866">
    <property type="term" value="P:cortical actin cytoskeleton organization"/>
    <property type="evidence" value="ECO:0007669"/>
    <property type="project" value="InterPro"/>
</dbReference>
<dbReference type="GO" id="GO:0031032">
    <property type="term" value="P:actomyosin structure organization"/>
    <property type="evidence" value="ECO:0007669"/>
    <property type="project" value="TreeGrafter"/>
</dbReference>
<dbReference type="InterPro" id="IPR007477">
    <property type="entry name" value="SAB_dom"/>
</dbReference>
<gene>
    <name evidence="8" type="primary">LOC109877466</name>
</gene>
<dbReference type="InterPro" id="IPR018979">
    <property type="entry name" value="FERM_N"/>
</dbReference>
<dbReference type="SUPFAM" id="SSF50729">
    <property type="entry name" value="PH domain-like"/>
    <property type="match status" value="1"/>
</dbReference>
<dbReference type="PRINTS" id="PR00935">
    <property type="entry name" value="BAND41"/>
</dbReference>
<feature type="compositionally biased region" description="Acidic residues" evidence="6">
    <location>
        <begin position="462"/>
        <end position="474"/>
    </location>
</feature>
<dbReference type="SMART" id="SM01195">
    <property type="entry name" value="FA"/>
    <property type="match status" value="1"/>
</dbReference>
<dbReference type="GO" id="GO:0005856">
    <property type="term" value="C:cytoskeleton"/>
    <property type="evidence" value="ECO:0007669"/>
    <property type="project" value="UniProtKB-SubCell"/>
</dbReference>
<dbReference type="Proteomes" id="UP000694557">
    <property type="component" value="Unassembled WGS sequence"/>
</dbReference>
<feature type="compositionally biased region" description="Low complexity" evidence="6">
    <location>
        <begin position="59"/>
        <end position="71"/>
    </location>
</feature>
<dbReference type="SMART" id="SM00295">
    <property type="entry name" value="B41"/>
    <property type="match status" value="1"/>
</dbReference>
<sequence>MPTELGSESQVKKAAEESSWQKGAATGMQDSALNAKMAKQDQDSKLIDDHREIDDVSEKTTPSKTPKSPQKTSKRPKTVPFKVTLLDTSDYEAGIEKHCKGQALLDMVCEHLNLLEKDYFGLMYSDAESQKNWLDPSKEIKKQMRTAPWHFAFSVKFYPPDPSQLTEDITRYYLCLQLRDDMLSGRLPCSFVTHALLGSYAVQAELGDYDTDDHGPDYVSDFRFAPNQTRELEERVMELHRNYRGMTPADAEINFLENAKKLSMYGVDLHHAKDSEGIDIMLGVCANGLLIYRDRLRINRFAWPKILKISYKRSNFYIKIRPGEYEQFESTIGFKLPNHRAAKRLWKVCIEHHTFFRLVSPEPPPKGFLVMGSKFRYSGRTQAQTRQASALIDRPAPHFERSTSKRYLLSRSLDGAEFSRPVSAMCENHDGLSQHSGSEHPHLHSPSGDEQETELEPPSLEQDQEEDQDEEQDLVEYHDQVEDEDGVPTPSKKKEIKEDAGSPLDNIQEFLDKSEDVLLKHQASINELKRALREPNSKLMNREKRLSGTSPGGTPEKKAPPVARKDPSAVSAAQMLREADAKMDTHTNGSEVTSTNIMDMSEQQMETDVNCNDTKVSSSTDVAQPPEGVRNQNQGVGSRKEAPLPSKENCSPVKAGTLGREAVESPLNVTTDNITTQVTKTVKGGYSETRIEKRIIITGDDDVDQHQALAMAIQEAKQQHPDMLVTKAVVVRETESPTEEQHRTSES</sequence>
<dbReference type="Gene3D" id="3.10.20.90">
    <property type="entry name" value="Phosphatidylinositol 3-kinase Catalytic Subunit, Chain A, domain 1"/>
    <property type="match status" value="1"/>
</dbReference>
<dbReference type="Pfam" id="PF08736">
    <property type="entry name" value="FA"/>
    <property type="match status" value="1"/>
</dbReference>
<reference evidence="8" key="1">
    <citation type="submission" date="2025-08" db="UniProtKB">
        <authorList>
            <consortium name="Ensembl"/>
        </authorList>
    </citation>
    <scope>IDENTIFICATION</scope>
</reference>
<dbReference type="FunFam" id="1.20.80.10:FF:000001">
    <property type="entry name" value="Erythrocyte membrane protein band 4.1"/>
    <property type="match status" value="1"/>
</dbReference>
<accession>A0A8C7C9V2</accession>
<dbReference type="Pfam" id="PF05902">
    <property type="entry name" value="4_1_CTD"/>
    <property type="match status" value="1"/>
</dbReference>
<dbReference type="InterPro" id="IPR018980">
    <property type="entry name" value="FERM_PH-like_C"/>
</dbReference>
<dbReference type="PROSITE" id="PS50057">
    <property type="entry name" value="FERM_3"/>
    <property type="match status" value="1"/>
</dbReference>
<dbReference type="PANTHER" id="PTHR23280">
    <property type="entry name" value="4.1 G PROTEIN"/>
    <property type="match status" value="1"/>
</dbReference>
<evidence type="ECO:0000256" key="6">
    <source>
        <dbReference type="SAM" id="MobiDB-lite"/>
    </source>
</evidence>
<feature type="compositionally biased region" description="Basic and acidic residues" evidence="6">
    <location>
        <begin position="427"/>
        <end position="442"/>
    </location>
</feature>
<evidence type="ECO:0000313" key="8">
    <source>
        <dbReference type="Ensembl" id="ENSOKIP00005003523.1"/>
    </source>
</evidence>
<dbReference type="GO" id="GO:0003779">
    <property type="term" value="F:actin binding"/>
    <property type="evidence" value="ECO:0007669"/>
    <property type="project" value="UniProtKB-KW"/>
</dbReference>
<dbReference type="InterPro" id="IPR019747">
    <property type="entry name" value="FERM_CS"/>
</dbReference>
<dbReference type="InterPro" id="IPR014352">
    <property type="entry name" value="FERM/acyl-CoA-bd_prot_sf"/>
</dbReference>
<dbReference type="InterPro" id="IPR011993">
    <property type="entry name" value="PH-like_dom_sf"/>
</dbReference>
<dbReference type="Pfam" id="PF09379">
    <property type="entry name" value="FERM_N"/>
    <property type="match status" value="1"/>
</dbReference>
<keyword evidence="3" id="KW-0597">Phosphoprotein</keyword>
<dbReference type="PROSITE" id="PS00661">
    <property type="entry name" value="FERM_2"/>
    <property type="match status" value="1"/>
</dbReference>
<dbReference type="PIRSF" id="PIRSF002304">
    <property type="entry name" value="Membrane_skeletal_4_1"/>
    <property type="match status" value="1"/>
</dbReference>
<feature type="region of interest" description="Disordered" evidence="6">
    <location>
        <begin position="529"/>
        <end position="571"/>
    </location>
</feature>
<dbReference type="GO" id="GO:0005886">
    <property type="term" value="C:plasma membrane"/>
    <property type="evidence" value="ECO:0007669"/>
    <property type="project" value="TreeGrafter"/>
</dbReference>
<dbReference type="FunFam" id="2.30.29.30:FF:000001">
    <property type="entry name" value="Erythrocyte membrane protein band 4.1"/>
    <property type="match status" value="1"/>
</dbReference>
<dbReference type="GeneTree" id="ENSGT00940000158442"/>
<dbReference type="CDD" id="cd13184">
    <property type="entry name" value="FERM_C_4_1_family"/>
    <property type="match status" value="1"/>
</dbReference>
<evidence type="ECO:0000256" key="3">
    <source>
        <dbReference type="ARBA" id="ARBA00022553"/>
    </source>
</evidence>